<dbReference type="SUPFAM" id="SSF53067">
    <property type="entry name" value="Actin-like ATPase domain"/>
    <property type="match status" value="1"/>
</dbReference>
<proteinExistence type="predicted"/>
<keyword evidence="2" id="KW-1185">Reference proteome</keyword>
<reference evidence="1" key="1">
    <citation type="submission" date="2021-05" db="EMBL/GenBank/DDBJ databases">
        <title>Novel Bacillus species.</title>
        <authorList>
            <person name="Liu G."/>
        </authorList>
    </citation>
    <scope>NUCLEOTIDE SEQUENCE</scope>
    <source>
        <strain evidence="1">FJAT-49825</strain>
    </source>
</reference>
<organism evidence="1 2">
    <name type="scientific">Neobacillus rhizophilus</name>
    <dbReference type="NCBI Taxonomy" id="2833579"/>
    <lineage>
        <taxon>Bacteria</taxon>
        <taxon>Bacillati</taxon>
        <taxon>Bacillota</taxon>
        <taxon>Bacilli</taxon>
        <taxon>Bacillales</taxon>
        <taxon>Bacillaceae</taxon>
        <taxon>Neobacillus</taxon>
    </lineage>
</organism>
<protein>
    <submittedName>
        <fullName evidence="1">Pilus assembly protein PilM</fullName>
    </submittedName>
</protein>
<sequence length="331" mass="38353">MAFSLFSTKNRIINLVINDHSVRFLELKQANPPTPQRWNERFLPPGIITDGKIVDIDSLSNIVEECIDEWKIRRRSIRFIVPDPLVIIRKVSIPADVQEDEIKGYLYLELGSSIHLPFEEPVFDYYSLPENGKTKDLLLFAAPEQNVMEYVDLLTSLKLNPVAADISPLSLYRLYHHLEQAGENEVLFTVQFDLTSVNLCIFDDTVPLVMRHFALPFDYDKWEISRDVLGLMVCKYTGEPDDLVLQFEDIFKEINKLLDFYRYSLNSEKHDVTKFLLNGDHPMLMAIYEEMMERFEIPIELINIEKEAKSKPFSVPANLILPLGLALKEVQ</sequence>
<dbReference type="Proteomes" id="UP000679749">
    <property type="component" value="Unassembled WGS sequence"/>
</dbReference>
<dbReference type="Gene3D" id="3.30.420.40">
    <property type="match status" value="2"/>
</dbReference>
<dbReference type="EMBL" id="JAGYPF010000005">
    <property type="protein sequence ID" value="MBS4215478.1"/>
    <property type="molecule type" value="Genomic_DNA"/>
</dbReference>
<gene>
    <name evidence="1" type="primary">pilM</name>
    <name evidence="1" type="ORF">KHA99_23960</name>
</gene>
<dbReference type="PIRSF" id="PIRSF019169">
    <property type="entry name" value="PilM"/>
    <property type="match status" value="1"/>
</dbReference>
<evidence type="ECO:0000313" key="2">
    <source>
        <dbReference type="Proteomes" id="UP000679749"/>
    </source>
</evidence>
<dbReference type="InterPro" id="IPR005883">
    <property type="entry name" value="PilM"/>
</dbReference>
<dbReference type="InterPro" id="IPR043129">
    <property type="entry name" value="ATPase_NBD"/>
</dbReference>
<dbReference type="RefSeq" id="WP_213120010.1">
    <property type="nucleotide sequence ID" value="NZ_JAGYPF010000005.1"/>
</dbReference>
<evidence type="ECO:0000313" key="1">
    <source>
        <dbReference type="EMBL" id="MBS4215478.1"/>
    </source>
</evidence>
<dbReference type="Pfam" id="PF11104">
    <property type="entry name" value="PilM_2"/>
    <property type="match status" value="1"/>
</dbReference>
<dbReference type="Gene3D" id="3.30.1490.300">
    <property type="match status" value="1"/>
</dbReference>
<name>A0A942UB33_9BACI</name>
<comment type="caution">
    <text evidence="1">The sequence shown here is derived from an EMBL/GenBank/DDBJ whole genome shotgun (WGS) entry which is preliminary data.</text>
</comment>
<accession>A0A942UB33</accession>
<dbReference type="AlphaFoldDB" id="A0A942UB33"/>